<keyword evidence="3" id="KW-1185">Reference proteome</keyword>
<organism evidence="2 3">
    <name type="scientific">Colocasia esculenta</name>
    <name type="common">Wild taro</name>
    <name type="synonym">Arum esculentum</name>
    <dbReference type="NCBI Taxonomy" id="4460"/>
    <lineage>
        <taxon>Eukaryota</taxon>
        <taxon>Viridiplantae</taxon>
        <taxon>Streptophyta</taxon>
        <taxon>Embryophyta</taxon>
        <taxon>Tracheophyta</taxon>
        <taxon>Spermatophyta</taxon>
        <taxon>Magnoliopsida</taxon>
        <taxon>Liliopsida</taxon>
        <taxon>Araceae</taxon>
        <taxon>Aroideae</taxon>
        <taxon>Colocasieae</taxon>
        <taxon>Colocasia</taxon>
    </lineage>
</organism>
<evidence type="ECO:0000313" key="3">
    <source>
        <dbReference type="Proteomes" id="UP000652761"/>
    </source>
</evidence>
<proteinExistence type="predicted"/>
<evidence type="ECO:0000313" key="2">
    <source>
        <dbReference type="EMBL" id="MQL99707.1"/>
    </source>
</evidence>
<gene>
    <name evidence="2" type="ORF">Taro_032434</name>
</gene>
<dbReference type="Proteomes" id="UP000652761">
    <property type="component" value="Unassembled WGS sequence"/>
</dbReference>
<dbReference type="EMBL" id="NMUH01002396">
    <property type="protein sequence ID" value="MQL99707.1"/>
    <property type="molecule type" value="Genomic_DNA"/>
</dbReference>
<feature type="region of interest" description="Disordered" evidence="1">
    <location>
        <begin position="1"/>
        <end position="59"/>
    </location>
</feature>
<protein>
    <submittedName>
        <fullName evidence="2">Uncharacterized protein</fullName>
    </submittedName>
</protein>
<sequence length="97" mass="9836">MYCGPTTFAPLPPAAGPTTSAPLPPAAGPTTSAPLPPVAGRLTASASPSHIVSGSTPPSELVTVAQHQVGCRQSGRSHNRPLAVLCTQARWFGVITR</sequence>
<evidence type="ECO:0000256" key="1">
    <source>
        <dbReference type="SAM" id="MobiDB-lite"/>
    </source>
</evidence>
<name>A0A843VZ61_COLES</name>
<dbReference type="AlphaFoldDB" id="A0A843VZ61"/>
<accession>A0A843VZ61</accession>
<comment type="caution">
    <text evidence="2">The sequence shown here is derived from an EMBL/GenBank/DDBJ whole genome shotgun (WGS) entry which is preliminary data.</text>
</comment>
<reference evidence="2" key="1">
    <citation type="submission" date="2017-07" db="EMBL/GenBank/DDBJ databases">
        <title>Taro Niue Genome Assembly and Annotation.</title>
        <authorList>
            <person name="Atibalentja N."/>
            <person name="Keating K."/>
            <person name="Fields C.J."/>
        </authorList>
    </citation>
    <scope>NUCLEOTIDE SEQUENCE</scope>
    <source>
        <strain evidence="2">Niue_2</strain>
        <tissue evidence="2">Leaf</tissue>
    </source>
</reference>
<feature type="compositionally biased region" description="Polar residues" evidence="1">
    <location>
        <begin position="44"/>
        <end position="58"/>
    </location>
</feature>